<keyword evidence="14" id="KW-1185">Reference proteome</keyword>
<dbReference type="SUPFAM" id="SSF51306">
    <property type="entry name" value="LexA/Signal peptidase"/>
    <property type="match status" value="1"/>
</dbReference>
<dbReference type="RefSeq" id="WP_268039133.1">
    <property type="nucleotide sequence ID" value="NZ_JAPQER010000001.1"/>
</dbReference>
<dbReference type="InterPro" id="IPR039418">
    <property type="entry name" value="LexA-like"/>
</dbReference>
<dbReference type="InterPro" id="IPR036286">
    <property type="entry name" value="LexA/Signal_pep-like_sf"/>
</dbReference>
<keyword evidence="9" id="KW-0742">SOS response</keyword>
<evidence type="ECO:0000256" key="1">
    <source>
        <dbReference type="ARBA" id="ARBA00007484"/>
    </source>
</evidence>
<accession>A0ABT4CV57</accession>
<keyword evidence="4 10" id="KW-0378">Hydrolase</keyword>
<evidence type="ECO:0000256" key="8">
    <source>
        <dbReference type="ARBA" id="ARBA00023204"/>
    </source>
</evidence>
<evidence type="ECO:0000256" key="2">
    <source>
        <dbReference type="ARBA" id="ARBA00022741"/>
    </source>
</evidence>
<evidence type="ECO:0000256" key="6">
    <source>
        <dbReference type="ARBA" id="ARBA00022813"/>
    </source>
</evidence>
<feature type="domain" description="UvrD-like helicase ATP-binding" evidence="11">
    <location>
        <begin position="4"/>
        <end position="282"/>
    </location>
</feature>
<keyword evidence="2" id="KW-0547">Nucleotide-binding</keyword>
<dbReference type="Pfam" id="PF00717">
    <property type="entry name" value="Peptidase_S24"/>
    <property type="match status" value="1"/>
</dbReference>
<dbReference type="Gene3D" id="2.10.109.10">
    <property type="entry name" value="Umud Fragment, subunit A"/>
    <property type="match status" value="1"/>
</dbReference>
<keyword evidence="8" id="KW-0234">DNA repair</keyword>
<evidence type="ECO:0000313" key="14">
    <source>
        <dbReference type="Proteomes" id="UP001078443"/>
    </source>
</evidence>
<dbReference type="InterPro" id="IPR006197">
    <property type="entry name" value="Peptidase_S24_LexA"/>
</dbReference>
<dbReference type="EMBL" id="JAPQER010000001">
    <property type="protein sequence ID" value="MCY6482864.1"/>
    <property type="molecule type" value="Genomic_DNA"/>
</dbReference>
<reference evidence="13" key="1">
    <citation type="submission" date="2022-12" db="EMBL/GenBank/DDBJ databases">
        <authorList>
            <person name="Wang J."/>
        </authorList>
    </citation>
    <scope>NUCLEOTIDE SEQUENCE</scope>
    <source>
        <strain evidence="13">HY-45-18</strain>
    </source>
</reference>
<keyword evidence="5" id="KW-0347">Helicase</keyword>
<evidence type="ECO:0000256" key="9">
    <source>
        <dbReference type="ARBA" id="ARBA00023236"/>
    </source>
</evidence>
<keyword evidence="3" id="KW-0227">DNA damage</keyword>
<dbReference type="Gene3D" id="3.40.50.300">
    <property type="entry name" value="P-loop containing nucleotide triphosphate hydrolases"/>
    <property type="match status" value="2"/>
</dbReference>
<dbReference type="Proteomes" id="UP001078443">
    <property type="component" value="Unassembled WGS sequence"/>
</dbReference>
<dbReference type="SUPFAM" id="SSF52540">
    <property type="entry name" value="P-loop containing nucleoside triphosphate hydrolases"/>
    <property type="match status" value="1"/>
</dbReference>
<keyword evidence="6 10" id="KW-0068">Autocatalytic cleavage</keyword>
<comment type="similarity">
    <text evidence="1 10">Belongs to the peptidase S24 family.</text>
</comment>
<evidence type="ECO:0000259" key="12">
    <source>
        <dbReference type="Pfam" id="PF00717"/>
    </source>
</evidence>
<dbReference type="InterPro" id="IPR027417">
    <property type="entry name" value="P-loop_NTPase"/>
</dbReference>
<keyword evidence="7" id="KW-0067">ATP-binding</keyword>
<dbReference type="PANTHER" id="PTHR33516">
    <property type="entry name" value="LEXA REPRESSOR"/>
    <property type="match status" value="1"/>
</dbReference>
<proteinExistence type="inferred from homology"/>
<dbReference type="InterPro" id="IPR050077">
    <property type="entry name" value="LexA_repressor"/>
</dbReference>
<evidence type="ECO:0000256" key="10">
    <source>
        <dbReference type="RuleBase" id="RU003991"/>
    </source>
</evidence>
<evidence type="ECO:0000256" key="5">
    <source>
        <dbReference type="ARBA" id="ARBA00022806"/>
    </source>
</evidence>
<evidence type="ECO:0000256" key="7">
    <source>
        <dbReference type="ARBA" id="ARBA00022840"/>
    </source>
</evidence>
<evidence type="ECO:0000259" key="11">
    <source>
        <dbReference type="Pfam" id="PF00580"/>
    </source>
</evidence>
<dbReference type="InterPro" id="IPR015927">
    <property type="entry name" value="Peptidase_S24_S26A/B/C"/>
</dbReference>
<gene>
    <name evidence="13" type="ORF">OW763_00660</name>
</gene>
<dbReference type="InterPro" id="IPR014016">
    <property type="entry name" value="UvrD-like_ATP-bd"/>
</dbReference>
<sequence>MQANKEQLKLIDSKPSRYSIIKGIEGCGKTTASVYRALYLKNNYSLCQDEKILMIAYSQNHFDYINNIYNRLEKDTKYDYYTLFSSSESKTHIVKLDDIIKEYFNEYNKNNKISYKLIFSDDIKRRIIKQSLPEVKKFYPRMRILKEAYINFFIDEIKWIKSFNYETCEEYKTAQRKGRKCKRGEGPSTLKKNSIAREAIFKLMKIYNEKIKEQGHIDYEDAVLFAIKEAKRKANTKYSHIFIDESENYTKSQIEFIKTLQNERPYSTITFIVDIDKKESLYSAFVRRGRIYSKELGVKIKRYNFKSSYDTLKEKEDSSIEKFEYFDFRHNKRFDMTRDYINLNEIIVNDEDGDMEYKNEELRQIPVFSNIAAGEPILIDTEQQDNFYIPEYWLKGLKKCFILKVKGNSMINANIHDGDYVVVQQQFSANHNDIVAVNLEGSATLKRLHIGKNKVLLMPENEKYDPIPVNEEGIYLIGKAVGVIRKN</sequence>
<dbReference type="CDD" id="cd06529">
    <property type="entry name" value="S24_LexA-like"/>
    <property type="match status" value="1"/>
</dbReference>
<dbReference type="Pfam" id="PF00580">
    <property type="entry name" value="UvrD-helicase"/>
    <property type="match status" value="1"/>
</dbReference>
<name>A0ABT4CV57_9CLOT</name>
<feature type="domain" description="Peptidase S24/S26A/S26B/S26C" evidence="12">
    <location>
        <begin position="366"/>
        <end position="481"/>
    </location>
</feature>
<evidence type="ECO:0000256" key="3">
    <source>
        <dbReference type="ARBA" id="ARBA00022763"/>
    </source>
</evidence>
<evidence type="ECO:0000313" key="13">
    <source>
        <dbReference type="EMBL" id="MCY6482864.1"/>
    </source>
</evidence>
<dbReference type="PRINTS" id="PR00726">
    <property type="entry name" value="LEXASERPTASE"/>
</dbReference>
<protein>
    <submittedName>
        <fullName evidence="13">LexA family transcriptional regulator</fullName>
    </submittedName>
</protein>
<dbReference type="PANTHER" id="PTHR33516:SF2">
    <property type="entry name" value="LEXA REPRESSOR-RELATED"/>
    <property type="match status" value="1"/>
</dbReference>
<evidence type="ECO:0000256" key="4">
    <source>
        <dbReference type="ARBA" id="ARBA00022801"/>
    </source>
</evidence>
<comment type="caution">
    <text evidence="13">The sequence shown here is derived from an EMBL/GenBank/DDBJ whole genome shotgun (WGS) entry which is preliminary data.</text>
</comment>
<organism evidence="13 14">
    <name type="scientific">Clostridium aestuarii</name>
    <dbReference type="NCBI Taxonomy" id="338193"/>
    <lineage>
        <taxon>Bacteria</taxon>
        <taxon>Bacillati</taxon>
        <taxon>Bacillota</taxon>
        <taxon>Clostridia</taxon>
        <taxon>Eubacteriales</taxon>
        <taxon>Clostridiaceae</taxon>
        <taxon>Clostridium</taxon>
    </lineage>
</organism>